<dbReference type="PANTHER" id="PTHR43248">
    <property type="entry name" value="2-SUCCINYL-6-HYDROXY-2,4-CYCLOHEXADIENE-1-CARBOXYLATE SYNTHASE"/>
    <property type="match status" value="1"/>
</dbReference>
<evidence type="ECO:0000256" key="3">
    <source>
        <dbReference type="SAM" id="Phobius"/>
    </source>
</evidence>
<dbReference type="EMBL" id="SWKU01000012">
    <property type="protein sequence ID" value="KAF3001873.1"/>
    <property type="molecule type" value="Genomic_DNA"/>
</dbReference>
<dbReference type="InterPro" id="IPR029058">
    <property type="entry name" value="AB_hydrolase_fold"/>
</dbReference>
<evidence type="ECO:0000259" key="4">
    <source>
        <dbReference type="Pfam" id="PF08386"/>
    </source>
</evidence>
<protein>
    <recommendedName>
        <fullName evidence="4">Peptidase S33 tripeptidyl aminopeptidase-like C-terminal domain-containing protein</fullName>
    </recommendedName>
</protein>
<gene>
    <name evidence="5" type="ORF">E8E13_005434</name>
</gene>
<feature type="transmembrane region" description="Helical" evidence="3">
    <location>
        <begin position="20"/>
        <end position="37"/>
    </location>
</feature>
<accession>A0A9P4TE97</accession>
<dbReference type="InterPro" id="IPR051601">
    <property type="entry name" value="Serine_prot/Carboxylest_S33"/>
</dbReference>
<dbReference type="Gene3D" id="3.40.50.1820">
    <property type="entry name" value="alpha/beta hydrolase"/>
    <property type="match status" value="1"/>
</dbReference>
<sequence>MKHRAGKGDSARVSRPESALPHVLTAAFVILVLIAGLDTICPNLKYQFVREDDGQPRTGVASHTYDPLIWSKIEPKEQLEFQDCFLDRFECAKLSLPLDYFNGTHADTRVSIAIVKLPAKVAVTDPRYGGPILLNPGGPGGSGASFALLTAQAIQSFIDGSADPASAGKDARFFDIIGFDPRGIQWSEPTATCFSDPAKAWSWRLREIEEGILGSSNVALGRLWAMSHASSSSCAMAAIMEDGPDIKQYMSTAFVAQDMLQIVEKHAEYVAQQAAQATNNKREHRNSHDTPALPYVPGVAKLQYWGFSYGTLLGSTFASMFPDRLGPVVLDGVVNDRDYYHSLGGGSLTDNEKAMKSFYSWCLLSGPFMCPLAEHDADGMNKIEKRVEKILKSLYDSPLPLTSTEGPDVITYSDIKSVIFSSIYQPQLGFLNLAYLLFEIERGHVMWPTGSFRLVPTLSCGVNGTVNSGSLSISDIPTYAILCSDGVDQGNVEFDEFVEYWHNMKNISSAAGDIWPMLKMKCATWKIRASYKFDGRFGGNTSHPILFISNTADPVTPLRSGRIMSSKFSNSGLLINDQAGHCSFSAPNGCALDRIRDYFQTGALPAKNTLCVPRQSPFSLNSTDPKSPFFDPTLEAYTSELAESVNNFERPSIRAALQTLQSVMTESGTFGFSGLIGNMKTRQIQRLVQARHMN</sequence>
<keyword evidence="3" id="KW-0812">Transmembrane</keyword>
<reference evidence="5" key="1">
    <citation type="submission" date="2019-04" db="EMBL/GenBank/DDBJ databases">
        <title>Sequencing of skin fungus with MAO and IRED activity.</title>
        <authorList>
            <person name="Marsaioli A.J."/>
            <person name="Bonatto J.M.C."/>
            <person name="Reis Junior O."/>
        </authorList>
    </citation>
    <scope>NUCLEOTIDE SEQUENCE</scope>
    <source>
        <strain evidence="5">30M1</strain>
    </source>
</reference>
<comment type="caution">
    <text evidence="5">The sequence shown here is derived from an EMBL/GenBank/DDBJ whole genome shotgun (WGS) entry which is preliminary data.</text>
</comment>
<evidence type="ECO:0000256" key="1">
    <source>
        <dbReference type="ARBA" id="ARBA00010088"/>
    </source>
</evidence>
<keyword evidence="6" id="KW-1185">Reference proteome</keyword>
<evidence type="ECO:0000256" key="2">
    <source>
        <dbReference type="ARBA" id="ARBA00022801"/>
    </source>
</evidence>
<dbReference type="Pfam" id="PF08386">
    <property type="entry name" value="Abhydrolase_4"/>
    <property type="match status" value="1"/>
</dbReference>
<comment type="similarity">
    <text evidence="1">Belongs to the peptidase S33 family.</text>
</comment>
<dbReference type="OrthoDB" id="425534at2759"/>
<proteinExistence type="inferred from homology"/>
<feature type="domain" description="Peptidase S33 tripeptidyl aminopeptidase-like C-terminal" evidence="4">
    <location>
        <begin position="511"/>
        <end position="611"/>
    </location>
</feature>
<dbReference type="GO" id="GO:0016787">
    <property type="term" value="F:hydrolase activity"/>
    <property type="evidence" value="ECO:0007669"/>
    <property type="project" value="UniProtKB-KW"/>
</dbReference>
<name>A0A9P4TE97_CURKU</name>
<dbReference type="PANTHER" id="PTHR43248:SF25">
    <property type="entry name" value="AB HYDROLASE-1 DOMAIN-CONTAINING PROTEIN-RELATED"/>
    <property type="match status" value="1"/>
</dbReference>
<dbReference type="AlphaFoldDB" id="A0A9P4TE97"/>
<organism evidence="5 6">
    <name type="scientific">Curvularia kusanoi</name>
    <name type="common">Cochliobolus kusanoi</name>
    <dbReference type="NCBI Taxonomy" id="90978"/>
    <lineage>
        <taxon>Eukaryota</taxon>
        <taxon>Fungi</taxon>
        <taxon>Dikarya</taxon>
        <taxon>Ascomycota</taxon>
        <taxon>Pezizomycotina</taxon>
        <taxon>Dothideomycetes</taxon>
        <taxon>Pleosporomycetidae</taxon>
        <taxon>Pleosporales</taxon>
        <taxon>Pleosporineae</taxon>
        <taxon>Pleosporaceae</taxon>
        <taxon>Curvularia</taxon>
    </lineage>
</organism>
<dbReference type="SUPFAM" id="SSF53474">
    <property type="entry name" value="alpha/beta-Hydrolases"/>
    <property type="match status" value="1"/>
</dbReference>
<dbReference type="Proteomes" id="UP000801428">
    <property type="component" value="Unassembled WGS sequence"/>
</dbReference>
<keyword evidence="3" id="KW-0472">Membrane</keyword>
<evidence type="ECO:0000313" key="6">
    <source>
        <dbReference type="Proteomes" id="UP000801428"/>
    </source>
</evidence>
<evidence type="ECO:0000313" key="5">
    <source>
        <dbReference type="EMBL" id="KAF3001873.1"/>
    </source>
</evidence>
<keyword evidence="2" id="KW-0378">Hydrolase</keyword>
<keyword evidence="3" id="KW-1133">Transmembrane helix</keyword>
<dbReference type="InterPro" id="IPR013595">
    <property type="entry name" value="Pept_S33_TAP-like_C"/>
</dbReference>